<dbReference type="GO" id="GO:0005737">
    <property type="term" value="C:cytoplasm"/>
    <property type="evidence" value="ECO:0007669"/>
    <property type="project" value="TreeGrafter"/>
</dbReference>
<comment type="caution">
    <text evidence="2">The sequence shown here is derived from an EMBL/GenBank/DDBJ whole genome shotgun (WGS) entry which is preliminary data.</text>
</comment>
<dbReference type="Gene3D" id="3.30.200.20">
    <property type="entry name" value="Phosphorylase Kinase, domain 1"/>
    <property type="match status" value="1"/>
</dbReference>
<dbReference type="InterPro" id="IPR002575">
    <property type="entry name" value="Aminoglycoside_PTrfase"/>
</dbReference>
<gene>
    <name evidence="2" type="ORF">EUA04_03060</name>
</gene>
<dbReference type="Proteomes" id="UP000294952">
    <property type="component" value="Unassembled WGS sequence"/>
</dbReference>
<dbReference type="Gene3D" id="3.90.1200.10">
    <property type="match status" value="1"/>
</dbReference>
<dbReference type="AlphaFoldDB" id="A0A4R5XBH5"/>
<reference evidence="2 3" key="1">
    <citation type="submission" date="2019-01" db="EMBL/GenBank/DDBJ databases">
        <title>High-quality-draft genome sequences of five non-tuberculosis mycobacteriaceae isolated from a nosocomial environment.</title>
        <authorList>
            <person name="Tiago I."/>
            <person name="Alarico S."/>
            <person name="Pereira S.G."/>
            <person name="Coelho C."/>
            <person name="Maranha A."/>
            <person name="Empadinhas N."/>
        </authorList>
    </citation>
    <scope>NUCLEOTIDE SEQUENCE [LARGE SCALE GENOMIC DNA]</scope>
    <source>
        <strain evidence="2 3">22DIII</strain>
    </source>
</reference>
<dbReference type="Pfam" id="PF01636">
    <property type="entry name" value="APH"/>
    <property type="match status" value="1"/>
</dbReference>
<protein>
    <recommendedName>
        <fullName evidence="1">Aminoglycoside phosphotransferase domain-containing protein</fullName>
    </recommendedName>
</protein>
<accession>A0A4R5XBH5</accession>
<dbReference type="GO" id="GO:0004305">
    <property type="term" value="F:ethanolamine kinase activity"/>
    <property type="evidence" value="ECO:0007669"/>
    <property type="project" value="TreeGrafter"/>
</dbReference>
<proteinExistence type="predicted"/>
<evidence type="ECO:0000313" key="3">
    <source>
        <dbReference type="Proteomes" id="UP000294952"/>
    </source>
</evidence>
<evidence type="ECO:0000313" key="2">
    <source>
        <dbReference type="EMBL" id="TDL11974.1"/>
    </source>
</evidence>
<dbReference type="InterPro" id="IPR011009">
    <property type="entry name" value="Kinase-like_dom_sf"/>
</dbReference>
<dbReference type="SUPFAM" id="SSF56112">
    <property type="entry name" value="Protein kinase-like (PK-like)"/>
    <property type="match status" value="1"/>
</dbReference>
<dbReference type="GO" id="GO:0006646">
    <property type="term" value="P:phosphatidylethanolamine biosynthetic process"/>
    <property type="evidence" value="ECO:0007669"/>
    <property type="project" value="TreeGrafter"/>
</dbReference>
<dbReference type="PANTHER" id="PTHR22603">
    <property type="entry name" value="CHOLINE/ETHANOALAMINE KINASE"/>
    <property type="match status" value="1"/>
</dbReference>
<organism evidence="2 3">
    <name type="scientific">Mycolicibacterium obuense</name>
    <dbReference type="NCBI Taxonomy" id="1807"/>
    <lineage>
        <taxon>Bacteria</taxon>
        <taxon>Bacillati</taxon>
        <taxon>Actinomycetota</taxon>
        <taxon>Actinomycetes</taxon>
        <taxon>Mycobacteriales</taxon>
        <taxon>Mycobacteriaceae</taxon>
        <taxon>Mycolicibacterium</taxon>
    </lineage>
</organism>
<sequence>MHRGAAIVPRMIRIADDIGAETRDEIHQVIDELALAELEGGLSIERLHGGGSNQNFVIDTDTGQFVLRLAGTMTERFGLDRVVGVQGHRNAVTAGVAPRLCGAVMPAAHLVVPFVEGRVLDAEVLAEPGVLECCIGLLSRLHHAEPVDGTFSIFDDARRYLSIASAENLTLPNDLNDLVAQLDSAERVFAGVQAPAVLAHNDLQLQNFIVAPDRAWLLDYEYAAMANPYLDLAMLLCYGDVPPARRAAALAAYFGTVRETDLARVELMYLAATMREAIWSVVAEPVNTETGFDYQGWAHRFFGRARTQVDSDQFIHALAIARPAADDAVTFANARRIAERLAPPPSERSS</sequence>
<dbReference type="EMBL" id="SDLP01000001">
    <property type="protein sequence ID" value="TDL11974.1"/>
    <property type="molecule type" value="Genomic_DNA"/>
</dbReference>
<name>A0A4R5XBH5_9MYCO</name>
<feature type="domain" description="Aminoglycoside phosphotransferase" evidence="1">
    <location>
        <begin position="44"/>
        <end position="260"/>
    </location>
</feature>
<evidence type="ECO:0000259" key="1">
    <source>
        <dbReference type="Pfam" id="PF01636"/>
    </source>
</evidence>
<dbReference type="PANTHER" id="PTHR22603:SF66">
    <property type="entry name" value="ETHANOLAMINE KINASE"/>
    <property type="match status" value="1"/>
</dbReference>